<dbReference type="EMBL" id="CADDAV010000033">
    <property type="protein sequence ID" value="CAB0622357.1"/>
    <property type="molecule type" value="Genomic_DNA"/>
</dbReference>
<accession>A0A811G9M2</accession>
<dbReference type="InterPro" id="IPR013113">
    <property type="entry name" value="SIP_FAD-bd"/>
</dbReference>
<name>A0A811G9M2_CORDP</name>
<dbReference type="Pfam" id="PF08021">
    <property type="entry name" value="FAD_binding_9"/>
    <property type="match status" value="1"/>
</dbReference>
<dbReference type="Pfam" id="PF04954">
    <property type="entry name" value="SIP"/>
    <property type="match status" value="1"/>
</dbReference>
<organism evidence="1 2">
    <name type="scientific">Corynebacterium diphtheriae</name>
    <dbReference type="NCBI Taxonomy" id="1717"/>
    <lineage>
        <taxon>Bacteria</taxon>
        <taxon>Bacillati</taxon>
        <taxon>Actinomycetota</taxon>
        <taxon>Actinomycetes</taxon>
        <taxon>Mycobacteriales</taxon>
        <taxon>Corynebacteriaceae</taxon>
        <taxon>Corynebacterium</taxon>
    </lineage>
</organism>
<dbReference type="Proteomes" id="UP000480222">
    <property type="component" value="Unassembled WGS sequence"/>
</dbReference>
<dbReference type="GeneID" id="29422469"/>
<dbReference type="PANTHER" id="PTHR30157:SF0">
    <property type="entry name" value="NADPH-DEPENDENT FERRIC-CHELATE REDUCTASE"/>
    <property type="match status" value="1"/>
</dbReference>
<dbReference type="PANTHER" id="PTHR30157">
    <property type="entry name" value="FERRIC REDUCTASE, NADPH-DEPENDENT"/>
    <property type="match status" value="1"/>
</dbReference>
<dbReference type="AlphaFoldDB" id="A0A811G9M2"/>
<dbReference type="InterPro" id="IPR007037">
    <property type="entry name" value="SIP_rossman_dom"/>
</dbReference>
<proteinExistence type="predicted"/>
<dbReference type="InterPro" id="IPR017927">
    <property type="entry name" value="FAD-bd_FR_type"/>
</dbReference>
<dbReference type="InterPro" id="IPR017938">
    <property type="entry name" value="Riboflavin_synthase-like_b-brl"/>
</dbReference>
<evidence type="ECO:0000313" key="2">
    <source>
        <dbReference type="Proteomes" id="UP000480222"/>
    </source>
</evidence>
<dbReference type="SUPFAM" id="SSF63380">
    <property type="entry name" value="Riboflavin synthase domain-like"/>
    <property type="match status" value="1"/>
</dbReference>
<sequence length="345" mass="38285">MAHRPHRVRVARAQQISPHFQRVTLHGVENVGPKDIIRDVRIKVIIPTSGQLPDLPEENWFTTWKDLDPETRGHARTYSIRAFRRNLPNNAPDELDIDFVLHPDAAGPASTWATNAEVGDELLIIAPPRDDDSGGGIEFVPDASSRVVMLGDETALPAIAKTLEEWPEDVRGDVFIEIPCLDDAQELEVPPGVTVQWLAREVDEADRQLSESLRRKAAANGDGDGRGASGELLYTSLEKFVRNELQVDSQEPLSDVGAEQMAEDAASASEYDPSLMVWETPSFSRAGEALDTSHSESPFKGTYFWIAGESSAVIRMRRLLVKEHQVPRKQVSFMGYWKRGQAAKG</sequence>
<dbReference type="Gene3D" id="3.40.50.80">
    <property type="entry name" value="Nucleotide-binding domain of ferredoxin-NADP reductase (FNR) module"/>
    <property type="match status" value="1"/>
</dbReference>
<dbReference type="GO" id="GO:0016491">
    <property type="term" value="F:oxidoreductase activity"/>
    <property type="evidence" value="ECO:0007669"/>
    <property type="project" value="InterPro"/>
</dbReference>
<dbReference type="OMA" id="PYAWIAG"/>
<evidence type="ECO:0000313" key="1">
    <source>
        <dbReference type="EMBL" id="CAB0622357.1"/>
    </source>
</evidence>
<dbReference type="PROSITE" id="PS51384">
    <property type="entry name" value="FAD_FR"/>
    <property type="match status" value="1"/>
</dbReference>
<gene>
    <name evidence="1" type="ORF">CIP107547_02339</name>
</gene>
<dbReference type="KEGG" id="cdip:ERS451417_02163"/>
<dbReference type="InterPro" id="IPR039261">
    <property type="entry name" value="FNR_nucleotide-bd"/>
</dbReference>
<reference evidence="1 2" key="1">
    <citation type="submission" date="2020-02" db="EMBL/GenBank/DDBJ databases">
        <authorList>
            <person name="Brisse S."/>
        </authorList>
    </citation>
    <scope>NUCLEOTIDE SEQUENCE [LARGE SCALE GENOMIC DNA]</scope>
    <source>
        <strain evidence="1">CIP107547</strain>
    </source>
</reference>
<dbReference type="RefSeq" id="WP_014302459.1">
    <property type="nucleotide sequence ID" value="NZ_CAJDYE010000008.1"/>
</dbReference>
<protein>
    <submittedName>
        <fullName evidence="1">Siderophore-interacting protein</fullName>
    </submittedName>
</protein>
<dbReference type="InterPro" id="IPR039374">
    <property type="entry name" value="SIP_fam"/>
</dbReference>
<comment type="caution">
    <text evidence="1">The sequence shown here is derived from an EMBL/GenBank/DDBJ whole genome shotgun (WGS) entry which is preliminary data.</text>
</comment>
<dbReference type="Gene3D" id="2.40.30.10">
    <property type="entry name" value="Translation factors"/>
    <property type="match status" value="1"/>
</dbReference>
<dbReference type="CDD" id="cd06193">
    <property type="entry name" value="siderophore_interacting"/>
    <property type="match status" value="1"/>
</dbReference>